<keyword evidence="8" id="KW-1185">Reference proteome</keyword>
<dbReference type="EMBL" id="JAXCGZ010021382">
    <property type="protein sequence ID" value="KAK7053100.1"/>
    <property type="molecule type" value="Genomic_DNA"/>
</dbReference>
<evidence type="ECO:0000256" key="3">
    <source>
        <dbReference type="ARBA" id="ARBA00022525"/>
    </source>
</evidence>
<dbReference type="PRINTS" id="PR00823">
    <property type="entry name" value="PANCLIPASE"/>
</dbReference>
<proteinExistence type="inferred from homology"/>
<dbReference type="SUPFAM" id="SSF53474">
    <property type="entry name" value="alpha/beta-Hydrolases"/>
    <property type="match status" value="1"/>
</dbReference>
<comment type="subcellular location">
    <subcellularLocation>
        <location evidence="1">Secreted</location>
    </subcellularLocation>
</comment>
<organism evidence="7 8">
    <name type="scientific">Halocaridina rubra</name>
    <name type="common">Hawaiian red shrimp</name>
    <dbReference type="NCBI Taxonomy" id="373956"/>
    <lineage>
        <taxon>Eukaryota</taxon>
        <taxon>Metazoa</taxon>
        <taxon>Ecdysozoa</taxon>
        <taxon>Arthropoda</taxon>
        <taxon>Crustacea</taxon>
        <taxon>Multicrustacea</taxon>
        <taxon>Malacostraca</taxon>
        <taxon>Eumalacostraca</taxon>
        <taxon>Eucarida</taxon>
        <taxon>Decapoda</taxon>
        <taxon>Pleocyemata</taxon>
        <taxon>Caridea</taxon>
        <taxon>Atyoidea</taxon>
        <taxon>Atyidae</taxon>
        <taxon>Halocaridina</taxon>
    </lineage>
</organism>
<dbReference type="GO" id="GO:0005615">
    <property type="term" value="C:extracellular space"/>
    <property type="evidence" value="ECO:0007669"/>
    <property type="project" value="TreeGrafter"/>
</dbReference>
<dbReference type="CDD" id="cd00707">
    <property type="entry name" value="Pancreat_lipase_like"/>
    <property type="match status" value="1"/>
</dbReference>
<evidence type="ECO:0000313" key="8">
    <source>
        <dbReference type="Proteomes" id="UP001381693"/>
    </source>
</evidence>
<reference evidence="7 8" key="1">
    <citation type="submission" date="2023-11" db="EMBL/GenBank/DDBJ databases">
        <title>Halocaridina rubra genome assembly.</title>
        <authorList>
            <person name="Smith C."/>
        </authorList>
    </citation>
    <scope>NUCLEOTIDE SEQUENCE [LARGE SCALE GENOMIC DNA]</scope>
    <source>
        <strain evidence="7">EP-1</strain>
        <tissue evidence="7">Whole</tissue>
    </source>
</reference>
<evidence type="ECO:0000313" key="7">
    <source>
        <dbReference type="EMBL" id="KAK7053100.1"/>
    </source>
</evidence>
<dbReference type="InterPro" id="IPR029058">
    <property type="entry name" value="AB_hydrolase_fold"/>
</dbReference>
<dbReference type="PANTHER" id="PTHR11610">
    <property type="entry name" value="LIPASE"/>
    <property type="match status" value="1"/>
</dbReference>
<gene>
    <name evidence="7" type="ORF">SK128_022198</name>
</gene>
<protein>
    <recommendedName>
        <fullName evidence="6">Lipase domain-containing protein</fullName>
    </recommendedName>
</protein>
<feature type="domain" description="Lipase" evidence="6">
    <location>
        <begin position="30"/>
        <end position="349"/>
    </location>
</feature>
<dbReference type="InterPro" id="IPR033906">
    <property type="entry name" value="Lipase_N"/>
</dbReference>
<evidence type="ECO:0000256" key="2">
    <source>
        <dbReference type="ARBA" id="ARBA00010701"/>
    </source>
</evidence>
<dbReference type="GO" id="GO:0004806">
    <property type="term" value="F:triacylglycerol lipase activity"/>
    <property type="evidence" value="ECO:0007669"/>
    <property type="project" value="InterPro"/>
</dbReference>
<comment type="caution">
    <text evidence="7">The sequence shown here is derived from an EMBL/GenBank/DDBJ whole genome shotgun (WGS) entry which is preliminary data.</text>
</comment>
<dbReference type="AlphaFoldDB" id="A0AAN8WPY6"/>
<dbReference type="Gene3D" id="3.40.50.1820">
    <property type="entry name" value="alpha/beta hydrolase"/>
    <property type="match status" value="1"/>
</dbReference>
<dbReference type="Pfam" id="PF00151">
    <property type="entry name" value="Lipase"/>
    <property type="match status" value="1"/>
</dbReference>
<dbReference type="InterPro" id="IPR013818">
    <property type="entry name" value="Lipase"/>
</dbReference>
<evidence type="ECO:0000259" key="6">
    <source>
        <dbReference type="Pfam" id="PF00151"/>
    </source>
</evidence>
<dbReference type="GO" id="GO:0016042">
    <property type="term" value="P:lipid catabolic process"/>
    <property type="evidence" value="ECO:0007669"/>
    <property type="project" value="TreeGrafter"/>
</dbReference>
<comment type="similarity">
    <text evidence="2 5">Belongs to the AB hydrolase superfamily. Lipase family.</text>
</comment>
<dbReference type="Proteomes" id="UP001381693">
    <property type="component" value="Unassembled WGS sequence"/>
</dbReference>
<dbReference type="InterPro" id="IPR000734">
    <property type="entry name" value="TAG_lipase"/>
</dbReference>
<dbReference type="InterPro" id="IPR002331">
    <property type="entry name" value="Lipase_panc"/>
</dbReference>
<dbReference type="PRINTS" id="PR00821">
    <property type="entry name" value="TAGLIPASE"/>
</dbReference>
<evidence type="ECO:0000256" key="5">
    <source>
        <dbReference type="RuleBase" id="RU004262"/>
    </source>
</evidence>
<evidence type="ECO:0000256" key="1">
    <source>
        <dbReference type="ARBA" id="ARBA00004613"/>
    </source>
</evidence>
<evidence type="ECO:0000256" key="4">
    <source>
        <dbReference type="ARBA" id="ARBA00023157"/>
    </source>
</evidence>
<keyword evidence="3" id="KW-0964">Secreted</keyword>
<sequence length="584" mass="64135">MENIILHALLSFSFQSIGPTPPPTAHLGEECFGPLGCFSVRPPWAGTEERPVAVLPKPLNVTMPVFCLHTPSQPFCHKLLIDDMGSIYSSDLNRSAPLIFITHGYMETATLPWMMEMKDALLQTSPHVNVVTVDWGEAAHPPYAQAVTNIRVAGTATGYLLHMLVELYDVSLSSVHLVGHSLGAHFMSYAGDFVNNARGEKVARITGLDPAGPYFVNSPPEVGLDPSDAEFVDVIHTDIPKETWEINKLGHPGPIGHVDYYPNGGFNQAGCSGSAHAHIDEKKSIAHGVLVYIGCNHQRSFAFFTESILSQCRYLGKVCDSWEKYLSGSCWGCEQGECFTMGFSARPVTISPYINISEGNHTSGKAKLIHKPSYEYSNDKYSSRHDEVMAENGSSIYGGGVERRQSEGISSLPPHIMEEAPVNSKTVFLGTNSKTPFCAEQYRVSLITSSAISSQEYEGDVGRFTVRIRGQLMELVIPSLQKSSFIRPGEKLSWVGFSTQLGSLNALLVDYEEDQGLLHSLIFRFSPPTLYIDLFMVEELSTGKKTLFPFCGRRMQAGESYVLFAAKKCDDSKQFTATTVSLAS</sequence>
<accession>A0AAN8WPY6</accession>
<name>A0AAN8WPY6_HALRR</name>
<dbReference type="PANTHER" id="PTHR11610:SF185">
    <property type="entry name" value="LD47264P"/>
    <property type="match status" value="1"/>
</dbReference>
<keyword evidence="4" id="KW-1015">Disulfide bond</keyword>